<organism evidence="1 2">
    <name type="scientific">Pontibacter silvestris</name>
    <dbReference type="NCBI Taxonomy" id="2305183"/>
    <lineage>
        <taxon>Bacteria</taxon>
        <taxon>Pseudomonadati</taxon>
        <taxon>Bacteroidota</taxon>
        <taxon>Cytophagia</taxon>
        <taxon>Cytophagales</taxon>
        <taxon>Hymenobacteraceae</taxon>
        <taxon>Pontibacter</taxon>
    </lineage>
</organism>
<keyword evidence="2" id="KW-1185">Reference proteome</keyword>
<dbReference type="CDD" id="cd02440">
    <property type="entry name" value="AdoMet_MTases"/>
    <property type="match status" value="1"/>
</dbReference>
<evidence type="ECO:0000313" key="1">
    <source>
        <dbReference type="EMBL" id="MFD2067711.1"/>
    </source>
</evidence>
<dbReference type="RefSeq" id="WP_229957846.1">
    <property type="nucleotide sequence ID" value="NZ_JAJJWI010000002.1"/>
</dbReference>
<gene>
    <name evidence="1" type="ORF">ACFSKU_12515</name>
</gene>
<dbReference type="GO" id="GO:0008168">
    <property type="term" value="F:methyltransferase activity"/>
    <property type="evidence" value="ECO:0007669"/>
    <property type="project" value="UniProtKB-KW"/>
</dbReference>
<dbReference type="EMBL" id="JBHUHV010000037">
    <property type="protein sequence ID" value="MFD2067711.1"/>
    <property type="molecule type" value="Genomic_DNA"/>
</dbReference>
<dbReference type="GO" id="GO:0032259">
    <property type="term" value="P:methylation"/>
    <property type="evidence" value="ECO:0007669"/>
    <property type="project" value="UniProtKB-KW"/>
</dbReference>
<name>A0ABW4WZL2_9BACT</name>
<reference evidence="2" key="1">
    <citation type="journal article" date="2019" name="Int. J. Syst. Evol. Microbiol.">
        <title>The Global Catalogue of Microorganisms (GCM) 10K type strain sequencing project: providing services to taxonomists for standard genome sequencing and annotation.</title>
        <authorList>
            <consortium name="The Broad Institute Genomics Platform"/>
            <consortium name="The Broad Institute Genome Sequencing Center for Infectious Disease"/>
            <person name="Wu L."/>
            <person name="Ma J."/>
        </authorList>
    </citation>
    <scope>NUCLEOTIDE SEQUENCE [LARGE SCALE GENOMIC DNA]</scope>
    <source>
        <strain evidence="2">JCM 16545</strain>
    </source>
</reference>
<proteinExistence type="predicted"/>
<dbReference type="EC" id="2.1.1.-" evidence="1"/>
<accession>A0ABW4WZL2</accession>
<dbReference type="Gene3D" id="3.40.50.150">
    <property type="entry name" value="Vaccinia Virus protein VP39"/>
    <property type="match status" value="1"/>
</dbReference>
<comment type="caution">
    <text evidence="1">The sequence shown here is derived from an EMBL/GenBank/DDBJ whole genome shotgun (WGS) entry which is preliminary data.</text>
</comment>
<evidence type="ECO:0000313" key="2">
    <source>
        <dbReference type="Proteomes" id="UP001597369"/>
    </source>
</evidence>
<sequence length="261" mass="30357">MLPLHFAVDYLSYRLKSFKLHGVHSPFIFNLYRNVILHDGDYYAYSQIETLREKLLQDNSALQITDLGAGSVTGNSVNRKVKELAQNSAKPPKYAQLLFRLANHFQPQVVFDLGTSLGLTTSYLAKACKKASIYSFEGCANISRVAKDNFKQLKLKNIRLIEGNLDTTLMQQLQKIERLDFVFFDGNHRHEPTMCYFNACLQKKHELSVFVVDDIYWSKEMKQAWQEIKKHPEVLQTVDLFFVGLVFFRHQQPKEHFILKF</sequence>
<keyword evidence="1" id="KW-0489">Methyltransferase</keyword>
<keyword evidence="1" id="KW-0808">Transferase</keyword>
<dbReference type="Proteomes" id="UP001597369">
    <property type="component" value="Unassembled WGS sequence"/>
</dbReference>
<protein>
    <submittedName>
        <fullName evidence="1">O-methyltransferase</fullName>
        <ecNumber evidence="1">2.1.1.-</ecNumber>
    </submittedName>
</protein>
<dbReference type="SUPFAM" id="SSF53335">
    <property type="entry name" value="S-adenosyl-L-methionine-dependent methyltransferases"/>
    <property type="match status" value="1"/>
</dbReference>
<dbReference type="Pfam" id="PF13578">
    <property type="entry name" value="Methyltransf_24"/>
    <property type="match status" value="1"/>
</dbReference>
<dbReference type="InterPro" id="IPR029063">
    <property type="entry name" value="SAM-dependent_MTases_sf"/>
</dbReference>